<dbReference type="EMBL" id="VAVZ01000005">
    <property type="protein sequence ID" value="TLP99504.1"/>
    <property type="molecule type" value="Genomic_DNA"/>
</dbReference>
<dbReference type="InterPro" id="IPR050727">
    <property type="entry name" value="GH43_arabinanases"/>
</dbReference>
<dbReference type="Proteomes" id="UP000310458">
    <property type="component" value="Unassembled WGS sequence"/>
</dbReference>
<dbReference type="OrthoDB" id="9758923at2"/>
<dbReference type="Gene3D" id="2.115.10.20">
    <property type="entry name" value="Glycosyl hydrolase domain, family 43"/>
    <property type="match status" value="1"/>
</dbReference>
<gene>
    <name evidence="1" type="ORF">FEF26_02515</name>
</gene>
<evidence type="ECO:0000313" key="1">
    <source>
        <dbReference type="EMBL" id="TLP99504.1"/>
    </source>
</evidence>
<reference evidence="1 2" key="1">
    <citation type="submission" date="2019-05" db="EMBL/GenBank/DDBJ databases">
        <title>Nesterenkonia sp. GY074 isolated from the Southern Atlantic Ocean.</title>
        <authorList>
            <person name="Zhang G."/>
        </authorList>
    </citation>
    <scope>NUCLEOTIDE SEQUENCE [LARGE SCALE GENOMIC DNA]</scope>
    <source>
        <strain evidence="1 2">GY074</strain>
    </source>
</reference>
<sequence length="333" mass="37719">MSHSQPYGYLLVHFVESSSRHMEKIYFSRSRDNDPTQWERLNAGDAVLESHVGTGGVRDPHIIRKRDGSGFTLMATDLRVWAHGHHTPELWRQWTSHGSRCLVLWDSPDLVTWSPPRLIEVAPANAGMAWAPKAMYESSSGSYLVFWSSHLYGADDPLHENPSYSRILASRTTNFHSFTAPQTVVDNGTSVIDMCPVEADGAVHRFFKEDSFRQDSPGLCHEVGEHFFAEPFSRLSSNIGNDLYPQVEGPVVFADNHRRDRWYLMVDQYMEQPQGYVGLFTDDISSGRWSWTPGFSMPPNTKHGSVLALSPREWERIDRVFGPSAPTSRGPDH</sequence>
<proteinExistence type="predicted"/>
<dbReference type="RefSeq" id="WP_138251971.1">
    <property type="nucleotide sequence ID" value="NZ_VAVZ01000005.1"/>
</dbReference>
<keyword evidence="2" id="KW-1185">Reference proteome</keyword>
<organism evidence="1 2">
    <name type="scientific">Nesterenkonia salmonea</name>
    <dbReference type="NCBI Taxonomy" id="1804987"/>
    <lineage>
        <taxon>Bacteria</taxon>
        <taxon>Bacillati</taxon>
        <taxon>Actinomycetota</taxon>
        <taxon>Actinomycetes</taxon>
        <taxon>Micrococcales</taxon>
        <taxon>Micrococcaceae</taxon>
        <taxon>Nesterenkonia</taxon>
    </lineage>
</organism>
<accession>A0A5R9BG96</accession>
<dbReference type="PANTHER" id="PTHR43301:SF3">
    <property type="entry name" value="ARABINAN ENDO-1,5-ALPHA-L-ARABINOSIDASE A-RELATED"/>
    <property type="match status" value="1"/>
</dbReference>
<dbReference type="PANTHER" id="PTHR43301">
    <property type="entry name" value="ARABINAN ENDO-1,5-ALPHA-L-ARABINOSIDASE"/>
    <property type="match status" value="1"/>
</dbReference>
<dbReference type="AlphaFoldDB" id="A0A5R9BG96"/>
<name>A0A5R9BG96_9MICC</name>
<evidence type="ECO:0008006" key="3">
    <source>
        <dbReference type="Google" id="ProtNLM"/>
    </source>
</evidence>
<evidence type="ECO:0000313" key="2">
    <source>
        <dbReference type="Proteomes" id="UP000310458"/>
    </source>
</evidence>
<dbReference type="InterPro" id="IPR023296">
    <property type="entry name" value="Glyco_hydro_beta-prop_sf"/>
</dbReference>
<dbReference type="SUPFAM" id="SSF75005">
    <property type="entry name" value="Arabinanase/levansucrase/invertase"/>
    <property type="match status" value="1"/>
</dbReference>
<dbReference type="CDD" id="cd08983">
    <property type="entry name" value="GH43_Bt3655-like"/>
    <property type="match status" value="1"/>
</dbReference>
<comment type="caution">
    <text evidence="1">The sequence shown here is derived from an EMBL/GenBank/DDBJ whole genome shotgun (WGS) entry which is preliminary data.</text>
</comment>
<protein>
    <recommendedName>
        <fullName evidence="3">1,4-beta-xylanase</fullName>
    </recommendedName>
</protein>